<protein>
    <submittedName>
        <fullName evidence="2">Low quality protein: nuclear</fullName>
    </submittedName>
</protein>
<evidence type="ECO:0000313" key="2">
    <source>
        <dbReference type="EMBL" id="VFV22575.1"/>
    </source>
</evidence>
<keyword evidence="3" id="KW-1185">Reference proteome</keyword>
<dbReference type="EMBL" id="CAAGRJ010004677">
    <property type="protein sequence ID" value="VFV22575.1"/>
    <property type="molecule type" value="Genomic_DNA"/>
</dbReference>
<feature type="non-terminal residue" evidence="2">
    <location>
        <position position="57"/>
    </location>
</feature>
<dbReference type="AlphaFoldDB" id="A0A485MNJ9"/>
<reference evidence="2 3" key="1">
    <citation type="submission" date="2019-01" db="EMBL/GenBank/DDBJ databases">
        <authorList>
            <person name="Alioto T."/>
            <person name="Alioto T."/>
        </authorList>
    </citation>
    <scope>NUCLEOTIDE SEQUENCE [LARGE SCALE GENOMIC DNA]</scope>
</reference>
<gene>
    <name evidence="2" type="ORF">LYPA_23C017235</name>
</gene>
<proteinExistence type="predicted"/>
<evidence type="ECO:0000256" key="1">
    <source>
        <dbReference type="SAM" id="MobiDB-lite"/>
    </source>
</evidence>
<dbReference type="Proteomes" id="UP000386466">
    <property type="component" value="Unassembled WGS sequence"/>
</dbReference>
<sequence>PTAEERSPASPGPETGPSAEPGSTVTASPRRTSPPPTLSASAGETHSPTIQRARYPP</sequence>
<feature type="non-terminal residue" evidence="2">
    <location>
        <position position="1"/>
    </location>
</feature>
<accession>A0A485MNJ9</accession>
<feature type="region of interest" description="Disordered" evidence="1">
    <location>
        <begin position="1"/>
        <end position="57"/>
    </location>
</feature>
<organism evidence="2 3">
    <name type="scientific">Lynx pardinus</name>
    <name type="common">Iberian lynx</name>
    <name type="synonym">Felis pardina</name>
    <dbReference type="NCBI Taxonomy" id="191816"/>
    <lineage>
        <taxon>Eukaryota</taxon>
        <taxon>Metazoa</taxon>
        <taxon>Chordata</taxon>
        <taxon>Craniata</taxon>
        <taxon>Vertebrata</taxon>
        <taxon>Euteleostomi</taxon>
        <taxon>Mammalia</taxon>
        <taxon>Eutheria</taxon>
        <taxon>Laurasiatheria</taxon>
        <taxon>Carnivora</taxon>
        <taxon>Feliformia</taxon>
        <taxon>Felidae</taxon>
        <taxon>Felinae</taxon>
        <taxon>Lynx</taxon>
    </lineage>
</organism>
<evidence type="ECO:0000313" key="3">
    <source>
        <dbReference type="Proteomes" id="UP000386466"/>
    </source>
</evidence>
<name>A0A485MNJ9_LYNPA</name>